<dbReference type="EMBL" id="JAPFFF010000003">
    <property type="protein sequence ID" value="KAK8895477.1"/>
    <property type="molecule type" value="Genomic_DNA"/>
</dbReference>
<protein>
    <recommendedName>
        <fullName evidence="4">RRM domain-containing protein</fullName>
    </recommendedName>
</protein>
<accession>A0ABR2KWJ4</accession>
<keyword evidence="2 3" id="KW-0694">RNA-binding</keyword>
<evidence type="ECO:0000259" key="4">
    <source>
        <dbReference type="PROSITE" id="PS50102"/>
    </source>
</evidence>
<feature type="domain" description="RRM" evidence="4">
    <location>
        <begin position="111"/>
        <end position="187"/>
    </location>
</feature>
<proteinExistence type="predicted"/>
<gene>
    <name evidence="5" type="ORF">M9Y10_023943</name>
</gene>
<evidence type="ECO:0000313" key="6">
    <source>
        <dbReference type="Proteomes" id="UP001470230"/>
    </source>
</evidence>
<evidence type="ECO:0000256" key="3">
    <source>
        <dbReference type="PROSITE-ProRule" id="PRU00176"/>
    </source>
</evidence>
<dbReference type="PANTHER" id="PTHR24012">
    <property type="entry name" value="RNA BINDING PROTEIN"/>
    <property type="match status" value="1"/>
</dbReference>
<feature type="domain" description="RRM" evidence="4">
    <location>
        <begin position="17"/>
        <end position="100"/>
    </location>
</feature>
<dbReference type="Proteomes" id="UP001470230">
    <property type="component" value="Unassembled WGS sequence"/>
</dbReference>
<dbReference type="InterPro" id="IPR000504">
    <property type="entry name" value="RRM_dom"/>
</dbReference>
<name>A0ABR2KWJ4_9EUKA</name>
<evidence type="ECO:0000313" key="5">
    <source>
        <dbReference type="EMBL" id="KAK8895477.1"/>
    </source>
</evidence>
<reference evidence="5 6" key="1">
    <citation type="submission" date="2024-04" db="EMBL/GenBank/DDBJ databases">
        <title>Tritrichomonas musculus Genome.</title>
        <authorList>
            <person name="Alves-Ferreira E."/>
            <person name="Grigg M."/>
            <person name="Lorenzi H."/>
            <person name="Galac M."/>
        </authorList>
    </citation>
    <scope>NUCLEOTIDE SEQUENCE [LARGE SCALE GENOMIC DNA]</scope>
    <source>
        <strain evidence="5 6">EAF2021</strain>
    </source>
</reference>
<keyword evidence="1" id="KW-0677">Repeat</keyword>
<organism evidence="5 6">
    <name type="scientific">Tritrichomonas musculus</name>
    <dbReference type="NCBI Taxonomy" id="1915356"/>
    <lineage>
        <taxon>Eukaryota</taxon>
        <taxon>Metamonada</taxon>
        <taxon>Parabasalia</taxon>
        <taxon>Tritrichomonadida</taxon>
        <taxon>Tritrichomonadidae</taxon>
        <taxon>Tritrichomonas</taxon>
    </lineage>
</organism>
<keyword evidence="6" id="KW-1185">Reference proteome</keyword>
<dbReference type="Pfam" id="PF00076">
    <property type="entry name" value="RRM_1"/>
    <property type="match status" value="2"/>
</dbReference>
<dbReference type="PROSITE" id="PS50102">
    <property type="entry name" value="RRM"/>
    <property type="match status" value="2"/>
</dbReference>
<dbReference type="Gene3D" id="3.30.70.330">
    <property type="match status" value="2"/>
</dbReference>
<evidence type="ECO:0000256" key="2">
    <source>
        <dbReference type="ARBA" id="ARBA00022884"/>
    </source>
</evidence>
<dbReference type="InterPro" id="IPR012677">
    <property type="entry name" value="Nucleotide-bd_a/b_plait_sf"/>
</dbReference>
<dbReference type="SUPFAM" id="SSF54928">
    <property type="entry name" value="RNA-binding domain, RBD"/>
    <property type="match status" value="1"/>
</dbReference>
<sequence>MYNHNSPTRVLVLDIPSKMDIYGLPAAIIDEEFLRALFNDYNVMNDYSSVVINSRIDAYGQPDSHAFITFETREMALKAINELNYTKLDNVPIRLSLDDDETRRILMEGNTYVLVQNLDPDVEISMVHDAFANFGDIISCEIPTIEGKRQGYAYIIYRNVEDAKQAIKDLKDASINGRLVSLQLFNPFELPPS</sequence>
<comment type="caution">
    <text evidence="5">The sequence shown here is derived from an EMBL/GenBank/DDBJ whole genome shotgun (WGS) entry which is preliminary data.</text>
</comment>
<dbReference type="CDD" id="cd00590">
    <property type="entry name" value="RRM_SF"/>
    <property type="match status" value="2"/>
</dbReference>
<dbReference type="SMART" id="SM00360">
    <property type="entry name" value="RRM"/>
    <property type="match status" value="2"/>
</dbReference>
<dbReference type="InterPro" id="IPR035979">
    <property type="entry name" value="RBD_domain_sf"/>
</dbReference>
<evidence type="ECO:0000256" key="1">
    <source>
        <dbReference type="ARBA" id="ARBA00022737"/>
    </source>
</evidence>